<protein>
    <recommendedName>
        <fullName evidence="4">Hydrophobic surface binding protein A</fullName>
    </recommendedName>
</protein>
<dbReference type="Gene3D" id="1.20.1280.140">
    <property type="match status" value="1"/>
</dbReference>
<organism evidence="2 3">
    <name type="scientific">Bionectria ochroleuca</name>
    <name type="common">Gliocladium roseum</name>
    <dbReference type="NCBI Taxonomy" id="29856"/>
    <lineage>
        <taxon>Eukaryota</taxon>
        <taxon>Fungi</taxon>
        <taxon>Dikarya</taxon>
        <taxon>Ascomycota</taxon>
        <taxon>Pezizomycotina</taxon>
        <taxon>Sordariomycetes</taxon>
        <taxon>Hypocreomycetidae</taxon>
        <taxon>Hypocreales</taxon>
        <taxon>Bionectriaceae</taxon>
        <taxon>Clonostachys</taxon>
    </lineage>
</organism>
<feature type="chain" id="PRO_5046250884" description="Hydrophobic surface binding protein A" evidence="1">
    <location>
        <begin position="18"/>
        <end position="180"/>
    </location>
</feature>
<evidence type="ECO:0000256" key="1">
    <source>
        <dbReference type="SAM" id="SignalP"/>
    </source>
</evidence>
<reference evidence="2 3" key="1">
    <citation type="submission" date="2019-06" db="EMBL/GenBank/DDBJ databases">
        <authorList>
            <person name="Broberg M."/>
        </authorList>
    </citation>
    <scope>NUCLEOTIDE SEQUENCE [LARGE SCALE GENOMIC DNA]</scope>
</reference>
<accession>A0ABY6UXZ8</accession>
<keyword evidence="3" id="KW-1185">Reference proteome</keyword>
<dbReference type="InterPro" id="IPR021054">
    <property type="entry name" value="Cell_wall_mannoprotein_1"/>
</dbReference>
<comment type="caution">
    <text evidence="2">The sequence shown here is derived from an EMBL/GenBank/DDBJ whole genome shotgun (WGS) entry which is preliminary data.</text>
</comment>
<evidence type="ECO:0000313" key="3">
    <source>
        <dbReference type="Proteomes" id="UP000766486"/>
    </source>
</evidence>
<gene>
    <name evidence="2" type="ORF">CLO192961_LOCUS441235</name>
</gene>
<feature type="signal peptide" evidence="1">
    <location>
        <begin position="1"/>
        <end position="17"/>
    </location>
</feature>
<dbReference type="Proteomes" id="UP000766486">
    <property type="component" value="Unassembled WGS sequence"/>
</dbReference>
<proteinExistence type="predicted"/>
<dbReference type="PANTHER" id="PTHR38123">
    <property type="entry name" value="CELL WALL SERINE-THREONINE-RICH GALACTOMANNOPROTEIN MP1 (AFU_ORTHOLOGUE AFUA_4G03240)"/>
    <property type="match status" value="1"/>
</dbReference>
<keyword evidence="1" id="KW-0732">Signal</keyword>
<dbReference type="Pfam" id="PF12296">
    <property type="entry name" value="HsbA"/>
    <property type="match status" value="1"/>
</dbReference>
<dbReference type="PANTHER" id="PTHR38123:SF1">
    <property type="entry name" value="HYDROPHOBIC SURFACE BINDING PROTEIN"/>
    <property type="match status" value="1"/>
</dbReference>
<evidence type="ECO:0008006" key="4">
    <source>
        <dbReference type="Google" id="ProtNLM"/>
    </source>
</evidence>
<evidence type="ECO:0000313" key="2">
    <source>
        <dbReference type="EMBL" id="VUC36324.1"/>
    </source>
</evidence>
<sequence length="180" mass="19058">MLFAKIFTLGLVALTSAIPLPVKRDFADIQNDFTQIDAQLTSINTKLVAYTGSLGESLALYTDITNLQTLVQGTTQHVIDNGALTVDQSATLNTAGENTVSLLETVLGNVITKLDVIESSGYSDLVFNLLADLKNDVDALFAALANVVDSSYADELAALKARADAAYQAVLDARGTTSKL</sequence>
<dbReference type="EMBL" id="CABFNS010000928">
    <property type="protein sequence ID" value="VUC36324.1"/>
    <property type="molecule type" value="Genomic_DNA"/>
</dbReference>
<name>A0ABY6UXZ8_BIOOC</name>